<protein>
    <recommendedName>
        <fullName evidence="2">DUF1559 domain-containing protein</fullName>
    </recommendedName>
</protein>
<dbReference type="PANTHER" id="PTHR30093">
    <property type="entry name" value="GENERAL SECRETION PATHWAY PROTEIN G"/>
    <property type="match status" value="1"/>
</dbReference>
<dbReference type="InterPro" id="IPR045584">
    <property type="entry name" value="Pilin-like"/>
</dbReference>
<feature type="transmembrane region" description="Helical" evidence="1">
    <location>
        <begin position="12"/>
        <end position="33"/>
    </location>
</feature>
<dbReference type="Proteomes" id="UP000214646">
    <property type="component" value="Unassembled WGS sequence"/>
</dbReference>
<dbReference type="Pfam" id="PF07596">
    <property type="entry name" value="SBP_bac_10"/>
    <property type="match status" value="1"/>
</dbReference>
<organism evidence="3 4">
    <name type="scientific">Fimbriiglobus ruber</name>
    <dbReference type="NCBI Taxonomy" id="1908690"/>
    <lineage>
        <taxon>Bacteria</taxon>
        <taxon>Pseudomonadati</taxon>
        <taxon>Planctomycetota</taxon>
        <taxon>Planctomycetia</taxon>
        <taxon>Gemmatales</taxon>
        <taxon>Gemmataceae</taxon>
        <taxon>Fimbriiglobus</taxon>
    </lineage>
</organism>
<comment type="caution">
    <text evidence="3">The sequence shown here is derived from an EMBL/GenBank/DDBJ whole genome shotgun (WGS) entry which is preliminary data.</text>
</comment>
<keyword evidence="1" id="KW-1133">Transmembrane helix</keyword>
<dbReference type="NCBIfam" id="TIGR04294">
    <property type="entry name" value="pre_pil_HX9DG"/>
    <property type="match status" value="1"/>
</dbReference>
<sequence length="298" mass="32450">MIRNTTRRGLTLVDAAVLIAVVGLLGGMALPGVQKARATAARSTCEQNLRRLGTAVHAYADANADHLPYSHRFKAPLSGWATLLLPHLGEEKLYRQYDWELDWVHPDNQKLAKTHLAFFECPATPDPDRLMTGSEGGTKYAVPPADYFGVSGFTDMLIPDVFPPGTSKHGAMPVDEARKRSEIPDGLSTTLIIGEDAGRPQVWQMGVKQDKVPPNEKNTWAAWNGNYVRAYTADGKSAPGPCAVNCNNVNIFYSFHDGGAYAVVADGSVRFLKVGLDVYVMYALVTREGGELVSPNDF</sequence>
<name>A0A225DF28_9BACT</name>
<dbReference type="AlphaFoldDB" id="A0A225DF28"/>
<evidence type="ECO:0000313" key="3">
    <source>
        <dbReference type="EMBL" id="OWK34995.1"/>
    </source>
</evidence>
<dbReference type="RefSeq" id="WP_088260208.1">
    <property type="nucleotide sequence ID" value="NZ_NIDE01000019.1"/>
</dbReference>
<feature type="domain" description="DUF1559" evidence="2">
    <location>
        <begin position="34"/>
        <end position="273"/>
    </location>
</feature>
<evidence type="ECO:0000313" key="4">
    <source>
        <dbReference type="Proteomes" id="UP000214646"/>
    </source>
</evidence>
<gene>
    <name evidence="3" type="ORF">FRUB_09837</name>
</gene>
<keyword evidence="1" id="KW-0812">Transmembrane</keyword>
<accession>A0A225DF28</accession>
<keyword evidence="1" id="KW-0472">Membrane</keyword>
<dbReference type="Gene3D" id="3.30.700.10">
    <property type="entry name" value="Glycoprotein, Type 4 Pilin"/>
    <property type="match status" value="1"/>
</dbReference>
<proteinExistence type="predicted"/>
<evidence type="ECO:0000259" key="2">
    <source>
        <dbReference type="Pfam" id="PF07596"/>
    </source>
</evidence>
<reference evidence="4" key="1">
    <citation type="submission" date="2017-06" db="EMBL/GenBank/DDBJ databases">
        <title>Genome analysis of Fimbriiglobus ruber SP5, the first member of the order Planctomycetales with confirmed chitinolytic capability.</title>
        <authorList>
            <person name="Ravin N.V."/>
            <person name="Rakitin A.L."/>
            <person name="Ivanova A.A."/>
            <person name="Beletsky A.V."/>
            <person name="Kulichevskaya I.S."/>
            <person name="Mardanov A.V."/>
            <person name="Dedysh S.N."/>
        </authorList>
    </citation>
    <scope>NUCLEOTIDE SEQUENCE [LARGE SCALE GENOMIC DNA]</scope>
    <source>
        <strain evidence="4">SP5</strain>
    </source>
</reference>
<dbReference type="OrthoDB" id="246452at2"/>
<evidence type="ECO:0000256" key="1">
    <source>
        <dbReference type="SAM" id="Phobius"/>
    </source>
</evidence>
<dbReference type="EMBL" id="NIDE01000019">
    <property type="protein sequence ID" value="OWK34995.1"/>
    <property type="molecule type" value="Genomic_DNA"/>
</dbReference>
<dbReference type="SUPFAM" id="SSF54523">
    <property type="entry name" value="Pili subunits"/>
    <property type="match status" value="1"/>
</dbReference>
<dbReference type="PANTHER" id="PTHR30093:SF2">
    <property type="entry name" value="TYPE II SECRETION SYSTEM PROTEIN H"/>
    <property type="match status" value="1"/>
</dbReference>
<dbReference type="InterPro" id="IPR011453">
    <property type="entry name" value="DUF1559"/>
</dbReference>
<dbReference type="InterPro" id="IPR027558">
    <property type="entry name" value="Pre_pil_HX9DG_C"/>
</dbReference>
<keyword evidence="4" id="KW-1185">Reference proteome</keyword>